<dbReference type="HOGENOM" id="CLU_009665_20_3_7"/>
<reference evidence="5 6" key="1">
    <citation type="journal article" date="2010" name="Stand. Genomic Sci.">
        <title>Complete genome sequence of Haliangium ochraceum type strain (SMP-2).</title>
        <authorList>
            <consortium name="US DOE Joint Genome Institute (JGI-PGF)"/>
            <person name="Ivanova N."/>
            <person name="Daum C."/>
            <person name="Lang E."/>
            <person name="Abt B."/>
            <person name="Kopitz M."/>
            <person name="Saunders E."/>
            <person name="Lapidus A."/>
            <person name="Lucas S."/>
            <person name="Glavina Del Rio T."/>
            <person name="Nolan M."/>
            <person name="Tice H."/>
            <person name="Copeland A."/>
            <person name="Cheng J.F."/>
            <person name="Chen F."/>
            <person name="Bruce D."/>
            <person name="Goodwin L."/>
            <person name="Pitluck S."/>
            <person name="Mavromatis K."/>
            <person name="Pati A."/>
            <person name="Mikhailova N."/>
            <person name="Chen A."/>
            <person name="Palaniappan K."/>
            <person name="Land M."/>
            <person name="Hauser L."/>
            <person name="Chang Y.J."/>
            <person name="Jeffries C.D."/>
            <person name="Detter J.C."/>
            <person name="Brettin T."/>
            <person name="Rohde M."/>
            <person name="Goker M."/>
            <person name="Bristow J."/>
            <person name="Markowitz V."/>
            <person name="Eisen J.A."/>
            <person name="Hugenholtz P."/>
            <person name="Kyrpides N.C."/>
            <person name="Klenk H.P."/>
        </authorList>
    </citation>
    <scope>NUCLEOTIDE SEQUENCE [LARGE SCALE GENOMIC DNA]</scope>
    <source>
        <strain evidence="6">DSM 14365 / CIP 107738 / JCM 11303 / AJ 13395 / SMP-2</strain>
    </source>
</reference>
<evidence type="ECO:0000256" key="3">
    <source>
        <dbReference type="ARBA" id="ARBA00022827"/>
    </source>
</evidence>
<protein>
    <submittedName>
        <fullName evidence="5">Monooxygenase FAD-binding protein</fullName>
    </submittedName>
</protein>
<evidence type="ECO:0000313" key="5">
    <source>
        <dbReference type="EMBL" id="ACY15487.1"/>
    </source>
</evidence>
<evidence type="ECO:0000256" key="2">
    <source>
        <dbReference type="ARBA" id="ARBA00022630"/>
    </source>
</evidence>
<gene>
    <name evidence="5" type="ordered locus">Hoch_2975</name>
</gene>
<dbReference type="PANTHER" id="PTHR43004:SF19">
    <property type="entry name" value="BINDING MONOOXYGENASE, PUTATIVE (JCVI)-RELATED"/>
    <property type="match status" value="1"/>
</dbReference>
<dbReference type="GO" id="GO:0071949">
    <property type="term" value="F:FAD binding"/>
    <property type="evidence" value="ECO:0007669"/>
    <property type="project" value="InterPro"/>
</dbReference>
<dbReference type="GO" id="GO:0016709">
    <property type="term" value="F:oxidoreductase activity, acting on paired donors, with incorporation or reduction of molecular oxygen, NAD(P)H as one donor, and incorporation of one atom of oxygen"/>
    <property type="evidence" value="ECO:0007669"/>
    <property type="project" value="UniProtKB-ARBA"/>
</dbReference>
<keyword evidence="3" id="KW-0274">FAD</keyword>
<keyword evidence="2" id="KW-0285">Flavoprotein</keyword>
<dbReference type="Pfam" id="PF01494">
    <property type="entry name" value="FAD_binding_3"/>
    <property type="match status" value="1"/>
</dbReference>
<dbReference type="InterPro" id="IPR036188">
    <property type="entry name" value="FAD/NAD-bd_sf"/>
</dbReference>
<dbReference type="InterPro" id="IPR050641">
    <property type="entry name" value="RIFMO-like"/>
</dbReference>
<dbReference type="OrthoDB" id="9799983at2"/>
<dbReference type="Gene3D" id="3.50.50.60">
    <property type="entry name" value="FAD/NAD(P)-binding domain"/>
    <property type="match status" value="1"/>
</dbReference>
<dbReference type="InterPro" id="IPR002938">
    <property type="entry name" value="FAD-bd"/>
</dbReference>
<name>D0LQX9_HALO1</name>
<feature type="domain" description="FAD-binding" evidence="4">
    <location>
        <begin position="10"/>
        <end position="336"/>
    </location>
</feature>
<evidence type="ECO:0000256" key="1">
    <source>
        <dbReference type="ARBA" id="ARBA00001974"/>
    </source>
</evidence>
<organism evidence="5 6">
    <name type="scientific">Haliangium ochraceum (strain DSM 14365 / JCM 11303 / SMP-2)</name>
    <dbReference type="NCBI Taxonomy" id="502025"/>
    <lineage>
        <taxon>Bacteria</taxon>
        <taxon>Pseudomonadati</taxon>
        <taxon>Myxococcota</taxon>
        <taxon>Polyangia</taxon>
        <taxon>Haliangiales</taxon>
        <taxon>Kofleriaceae</taxon>
        <taxon>Haliangium</taxon>
    </lineage>
</organism>
<keyword evidence="5" id="KW-0560">Oxidoreductase</keyword>
<keyword evidence="6" id="KW-1185">Reference proteome</keyword>
<keyword evidence="5" id="KW-0503">Monooxygenase</keyword>
<dbReference type="KEGG" id="hoh:Hoch_2975"/>
<dbReference type="STRING" id="502025.Hoch_2975"/>
<evidence type="ECO:0000313" key="6">
    <source>
        <dbReference type="Proteomes" id="UP000001880"/>
    </source>
</evidence>
<accession>D0LQX9</accession>
<dbReference type="Proteomes" id="UP000001880">
    <property type="component" value="Chromosome"/>
</dbReference>
<dbReference type="eggNOG" id="COG0654">
    <property type="taxonomic scope" value="Bacteria"/>
</dbReference>
<dbReference type="SUPFAM" id="SSF51905">
    <property type="entry name" value="FAD/NAD(P)-binding domain"/>
    <property type="match status" value="1"/>
</dbReference>
<evidence type="ECO:0000259" key="4">
    <source>
        <dbReference type="Pfam" id="PF01494"/>
    </source>
</evidence>
<sequence length="506" mass="54044">MSQEIATNPSVLIVGAGPCGLAAACALRLRGVDVTVLEAAAEPGTGSRAIMLWPPVLQVLDEIGALPALERQGYRPGALCYHTGRERTIRLPLGADDGALIITQDRTSRVLEERLEQLGGRVERRVRVAAIDNQTRAVIAHAEGPDGAALRFEADWLIGADGARSTVREQLGVAFEGSEFGRTFALAEGQVDGDFERGDAHYFVTPVGVLVVIALPNGEVRVSGALDPGEQISLEAVQRLLDRRGPGNLRLRDPSTLSTYGAPHRVAAAMRVGRCFLVGDAAHVHSPAGGQGLSLGMQDVRNLCWKLAGVIAGELAPAVLDSFELERRAAAQQVVKAIHSLTRQTLFPPIALRLRNAALHLLDRAGRLRDVLLTGFTGRRVRYPDVLLSAAIEPASRRKRRAQAVPEVGLRAPDDVLARARARAGDGLAGFCLVTLGAESGELARRARERAASALPHVHIVGQVDGFLLLRPDDYVAASGHEPAQLEHALVRYAQILRTPDADADA</sequence>
<dbReference type="Gene3D" id="3.30.70.2450">
    <property type="match status" value="1"/>
</dbReference>
<comment type="cofactor">
    <cofactor evidence="1">
        <name>FAD</name>
        <dbReference type="ChEBI" id="CHEBI:57692"/>
    </cofactor>
</comment>
<dbReference type="RefSeq" id="WP_012828087.1">
    <property type="nucleotide sequence ID" value="NC_013440.1"/>
</dbReference>
<dbReference type="PRINTS" id="PR00420">
    <property type="entry name" value="RNGMNOXGNASE"/>
</dbReference>
<proteinExistence type="predicted"/>
<dbReference type="AlphaFoldDB" id="D0LQX9"/>
<dbReference type="PANTHER" id="PTHR43004">
    <property type="entry name" value="TRK SYSTEM POTASSIUM UPTAKE PROTEIN"/>
    <property type="match status" value="1"/>
</dbReference>
<dbReference type="EMBL" id="CP001804">
    <property type="protein sequence ID" value="ACY15487.1"/>
    <property type="molecule type" value="Genomic_DNA"/>
</dbReference>